<evidence type="ECO:0000256" key="3">
    <source>
        <dbReference type="ARBA" id="ARBA00009595"/>
    </source>
</evidence>
<evidence type="ECO:0000256" key="9">
    <source>
        <dbReference type="ARBA" id="ARBA00023679"/>
    </source>
</evidence>
<evidence type="ECO:0000256" key="4">
    <source>
        <dbReference type="ARBA" id="ARBA00012381"/>
    </source>
</evidence>
<dbReference type="Pfam" id="PF00293">
    <property type="entry name" value="NUDIX"/>
    <property type="match status" value="1"/>
</dbReference>
<dbReference type="Proteomes" id="UP000515788">
    <property type="component" value="Chromosome 5"/>
</dbReference>
<keyword evidence="8" id="KW-0520">NAD</keyword>
<evidence type="ECO:0000256" key="1">
    <source>
        <dbReference type="ARBA" id="ARBA00001946"/>
    </source>
</evidence>
<dbReference type="Gene3D" id="3.90.79.20">
    <property type="match status" value="1"/>
</dbReference>
<dbReference type="OrthoDB" id="10249612at2759"/>
<evidence type="ECO:0000256" key="8">
    <source>
        <dbReference type="ARBA" id="ARBA00023027"/>
    </source>
</evidence>
<dbReference type="GO" id="GO:0046872">
    <property type="term" value="F:metal ion binding"/>
    <property type="evidence" value="ECO:0007669"/>
    <property type="project" value="UniProtKB-KW"/>
</dbReference>
<keyword evidence="7" id="KW-0460">Magnesium</keyword>
<dbReference type="InterPro" id="IPR050241">
    <property type="entry name" value="NAD-cap_RNA_hydrolase_NudC"/>
</dbReference>
<dbReference type="InterPro" id="IPR020084">
    <property type="entry name" value="NUDIX_hydrolase_CS"/>
</dbReference>
<dbReference type="EMBL" id="CP059250">
    <property type="protein sequence ID" value="QLL33623.1"/>
    <property type="molecule type" value="Genomic_DNA"/>
</dbReference>
<dbReference type="Gene3D" id="3.90.79.10">
    <property type="entry name" value="Nucleoside Triphosphate Pyrophosphohydrolase"/>
    <property type="match status" value="1"/>
</dbReference>
<dbReference type="GO" id="GO:0035529">
    <property type="term" value="F:NADH pyrophosphatase activity"/>
    <property type="evidence" value="ECO:0007669"/>
    <property type="project" value="TreeGrafter"/>
</dbReference>
<protein>
    <recommendedName>
        <fullName evidence="4">NAD(+) diphosphatase</fullName>
        <ecNumber evidence="4">3.6.1.22</ecNumber>
    </recommendedName>
</protein>
<evidence type="ECO:0000256" key="5">
    <source>
        <dbReference type="ARBA" id="ARBA00022723"/>
    </source>
</evidence>
<dbReference type="GO" id="GO:0005777">
    <property type="term" value="C:peroxisome"/>
    <property type="evidence" value="ECO:0007669"/>
    <property type="project" value="TreeGrafter"/>
</dbReference>
<dbReference type="AlphaFoldDB" id="A0A7G3ZJD7"/>
<comment type="similarity">
    <text evidence="3">Belongs to the Nudix hydrolase family. NudC subfamily.</text>
</comment>
<keyword evidence="12" id="KW-1185">Reference proteome</keyword>
<dbReference type="PROSITE" id="PS51462">
    <property type="entry name" value="NUDIX"/>
    <property type="match status" value="1"/>
</dbReference>
<dbReference type="GeneID" id="59326819"/>
<dbReference type="EC" id="3.6.1.22" evidence="4"/>
<dbReference type="GO" id="GO:0019677">
    <property type="term" value="P:NAD+ catabolic process"/>
    <property type="evidence" value="ECO:0007669"/>
    <property type="project" value="TreeGrafter"/>
</dbReference>
<keyword evidence="6" id="KW-0378">Hydrolase</keyword>
<dbReference type="InterPro" id="IPR049734">
    <property type="entry name" value="NudC-like_C"/>
</dbReference>
<comment type="cofactor">
    <cofactor evidence="1">
        <name>Mg(2+)</name>
        <dbReference type="ChEBI" id="CHEBI:18420"/>
    </cofactor>
</comment>
<evidence type="ECO:0000313" key="11">
    <source>
        <dbReference type="EMBL" id="QLL33623.1"/>
    </source>
</evidence>
<dbReference type="PROSITE" id="PS00893">
    <property type="entry name" value="NUDIX_BOX"/>
    <property type="match status" value="1"/>
</dbReference>
<evidence type="ECO:0000256" key="6">
    <source>
        <dbReference type="ARBA" id="ARBA00022801"/>
    </source>
</evidence>
<accession>A0A7G3ZJD7</accession>
<dbReference type="InterPro" id="IPR015797">
    <property type="entry name" value="NUDIX_hydrolase-like_dom_sf"/>
</dbReference>
<sequence length="381" mass="42549">MEAVVRTGATFFGYESLNRVSFLRNDVEFVRKSLQHKSTVFVPFVQGEALVRGQEEPELCLLTLQDGWFPMARVVDKLLPVLNSQAARVVESGANLTFLGLKSSDGDDVFQYRSSYSGVPYYAVDFRTSGGTLIQAAELEPLLQCARVDRKLIFEMSNETASLYSHAKMYLDWLAKYHFCPGCGSVMFPVDAGTKMQCGNADRSVACNVRDAAVNNVCFPRTDPVVIVAIATKDFSRICLAHSKRWVHDTLYSTVAGFMEPAETVEQACSREIWEETGIRCRDITLVSTQPWPYPANLMIGCVGLVEPNGVDEKINLSHDNELMDAQWFDVEEVIEAMDRYDGSGVVKFKKSDITFPGSTAIAFHLIKFVCDRYKRSLGSL</sequence>
<dbReference type="CDD" id="cd03429">
    <property type="entry name" value="NUDIX_NADH_pyrophosphatase_Nudt13"/>
    <property type="match status" value="1"/>
</dbReference>
<organism evidence="11 12">
    <name type="scientific">Torulaspora globosa</name>
    <dbReference type="NCBI Taxonomy" id="48254"/>
    <lineage>
        <taxon>Eukaryota</taxon>
        <taxon>Fungi</taxon>
        <taxon>Dikarya</taxon>
        <taxon>Ascomycota</taxon>
        <taxon>Saccharomycotina</taxon>
        <taxon>Saccharomycetes</taxon>
        <taxon>Saccharomycetales</taxon>
        <taxon>Saccharomycetaceae</taxon>
        <taxon>Torulaspora</taxon>
    </lineage>
</organism>
<dbReference type="PANTHER" id="PTHR42904:SF6">
    <property type="entry name" value="NAD-CAPPED RNA HYDROLASE NUDT12"/>
    <property type="match status" value="1"/>
</dbReference>
<keyword evidence="5" id="KW-0479">Metal-binding</keyword>
<dbReference type="KEGG" id="tgb:HG536_0E05340"/>
<dbReference type="SUPFAM" id="SSF55811">
    <property type="entry name" value="Nudix"/>
    <property type="match status" value="1"/>
</dbReference>
<dbReference type="RefSeq" id="XP_037140297.1">
    <property type="nucleotide sequence ID" value="XM_037284401.1"/>
</dbReference>
<dbReference type="GO" id="GO:0005829">
    <property type="term" value="C:cytosol"/>
    <property type="evidence" value="ECO:0007669"/>
    <property type="project" value="TreeGrafter"/>
</dbReference>
<dbReference type="InterPro" id="IPR000086">
    <property type="entry name" value="NUDIX_hydrolase_dom"/>
</dbReference>
<name>A0A7G3ZJD7_9SACH</name>
<evidence type="ECO:0000313" key="12">
    <source>
        <dbReference type="Proteomes" id="UP000515788"/>
    </source>
</evidence>
<comment type="catalytic activity">
    <reaction evidence="9">
        <text>a 5'-end NAD(+)-phospho-ribonucleoside in mRNA + H2O = a 5'-end phospho-adenosine-phospho-ribonucleoside in mRNA + beta-nicotinamide D-ribonucleotide + 2 H(+)</text>
        <dbReference type="Rhea" id="RHEA:60876"/>
        <dbReference type="Rhea" id="RHEA-COMP:15698"/>
        <dbReference type="Rhea" id="RHEA-COMP:15719"/>
        <dbReference type="ChEBI" id="CHEBI:14649"/>
        <dbReference type="ChEBI" id="CHEBI:15377"/>
        <dbReference type="ChEBI" id="CHEBI:15378"/>
        <dbReference type="ChEBI" id="CHEBI:144029"/>
        <dbReference type="ChEBI" id="CHEBI:144051"/>
    </reaction>
    <physiologicalReaction direction="left-to-right" evidence="9">
        <dbReference type="Rhea" id="RHEA:60877"/>
    </physiologicalReaction>
</comment>
<dbReference type="InterPro" id="IPR015376">
    <property type="entry name" value="Znr_NADH_PPase"/>
</dbReference>
<evidence type="ECO:0000256" key="2">
    <source>
        <dbReference type="ARBA" id="ARBA00001947"/>
    </source>
</evidence>
<evidence type="ECO:0000259" key="10">
    <source>
        <dbReference type="PROSITE" id="PS51462"/>
    </source>
</evidence>
<dbReference type="Pfam" id="PF09297">
    <property type="entry name" value="Zn_ribbon_NUD"/>
    <property type="match status" value="1"/>
</dbReference>
<comment type="cofactor">
    <cofactor evidence="2">
        <name>Zn(2+)</name>
        <dbReference type="ChEBI" id="CHEBI:29105"/>
    </cofactor>
</comment>
<proteinExistence type="inferred from homology"/>
<dbReference type="PANTHER" id="PTHR42904">
    <property type="entry name" value="NUDIX HYDROLASE, NUDC SUBFAMILY"/>
    <property type="match status" value="1"/>
</dbReference>
<dbReference type="GO" id="GO:0006742">
    <property type="term" value="P:NADP+ catabolic process"/>
    <property type="evidence" value="ECO:0007669"/>
    <property type="project" value="TreeGrafter"/>
</dbReference>
<evidence type="ECO:0000256" key="7">
    <source>
        <dbReference type="ARBA" id="ARBA00022842"/>
    </source>
</evidence>
<reference evidence="11 12" key="1">
    <citation type="submission" date="2020-06" db="EMBL/GenBank/DDBJ databases">
        <title>The yeast mating-type switching endonuclease HO is a domesticated member of an unorthodox homing genetic element family.</title>
        <authorList>
            <person name="Coughlan A.Y."/>
            <person name="Lombardi L."/>
            <person name="Braun-Galleani S."/>
            <person name="Martos A.R."/>
            <person name="Galeote V."/>
            <person name="Bigey F."/>
            <person name="Dequin S."/>
            <person name="Byrne K.P."/>
            <person name="Wolfe K.H."/>
        </authorList>
    </citation>
    <scope>NUCLEOTIDE SEQUENCE [LARGE SCALE GENOMIC DNA]</scope>
    <source>
        <strain evidence="11 12">CBS764</strain>
    </source>
</reference>
<feature type="domain" description="Nudix hydrolase" evidence="10">
    <location>
        <begin position="220"/>
        <end position="351"/>
    </location>
</feature>
<gene>
    <name evidence="11" type="ORF">HG536_0E05340</name>
</gene>